<gene>
    <name evidence="1" type="ORF">KCX82_04870</name>
</gene>
<comment type="caution">
    <text evidence="1">The sequence shown here is derived from an EMBL/GenBank/DDBJ whole genome shotgun (WGS) entry which is preliminary data.</text>
</comment>
<protein>
    <submittedName>
        <fullName evidence="1">DsrE family protein</fullName>
    </submittedName>
</protein>
<proteinExistence type="predicted"/>
<dbReference type="SUPFAM" id="SSF75169">
    <property type="entry name" value="DsrEFH-like"/>
    <property type="match status" value="1"/>
</dbReference>
<dbReference type="RefSeq" id="WP_227017321.1">
    <property type="nucleotide sequence ID" value="NZ_JAGSND010000002.1"/>
</dbReference>
<sequence length="114" mass="13257">MKIDKLTILWTSEDEEIALNMLLMYTLKSNVNHWWKECNLITWGPSNKLLCSNPEVQVMVKQIMEAGVKVYSCKRCADEYGLTEQLEKMGIEVKLMGEPFTEYLQDSSYRVISI</sequence>
<organism evidence="1 2">
    <name type="scientific">Sinanaerobacter chloroacetimidivorans</name>
    <dbReference type="NCBI Taxonomy" id="2818044"/>
    <lineage>
        <taxon>Bacteria</taxon>
        <taxon>Bacillati</taxon>
        <taxon>Bacillota</taxon>
        <taxon>Clostridia</taxon>
        <taxon>Peptostreptococcales</taxon>
        <taxon>Anaerovoracaceae</taxon>
        <taxon>Sinanaerobacter</taxon>
    </lineage>
</organism>
<evidence type="ECO:0000313" key="1">
    <source>
        <dbReference type="EMBL" id="MBR0597194.1"/>
    </source>
</evidence>
<evidence type="ECO:0000313" key="2">
    <source>
        <dbReference type="Proteomes" id="UP000675664"/>
    </source>
</evidence>
<dbReference type="Proteomes" id="UP000675664">
    <property type="component" value="Unassembled WGS sequence"/>
</dbReference>
<reference evidence="1" key="1">
    <citation type="submission" date="2021-04" db="EMBL/GenBank/DDBJ databases">
        <title>Sinoanaerobacter chloroacetimidivorans sp. nov., an obligate anaerobic bacterium isolated from anaerobic sludge.</title>
        <authorList>
            <person name="Bao Y."/>
        </authorList>
    </citation>
    <scope>NUCLEOTIDE SEQUENCE</scope>
    <source>
        <strain evidence="1">BAD-6</strain>
    </source>
</reference>
<keyword evidence="2" id="KW-1185">Reference proteome</keyword>
<dbReference type="Gene3D" id="3.40.1260.10">
    <property type="entry name" value="DsrEFH-like"/>
    <property type="match status" value="1"/>
</dbReference>
<accession>A0A8J7VY60</accession>
<dbReference type="EMBL" id="JAGSND010000002">
    <property type="protein sequence ID" value="MBR0597194.1"/>
    <property type="molecule type" value="Genomic_DNA"/>
</dbReference>
<reference evidence="1" key="2">
    <citation type="submission" date="2021-04" db="EMBL/GenBank/DDBJ databases">
        <authorList>
            <person name="Liu J."/>
        </authorList>
    </citation>
    <scope>NUCLEOTIDE SEQUENCE</scope>
    <source>
        <strain evidence="1">BAD-6</strain>
    </source>
</reference>
<dbReference type="Pfam" id="PF02635">
    <property type="entry name" value="DsrE"/>
    <property type="match status" value="1"/>
</dbReference>
<dbReference type="InterPro" id="IPR003787">
    <property type="entry name" value="Sulphur_relay_DsrE/F-like"/>
</dbReference>
<dbReference type="AlphaFoldDB" id="A0A8J7VY60"/>
<dbReference type="InterPro" id="IPR027396">
    <property type="entry name" value="DsrEFH-like"/>
</dbReference>
<name>A0A8J7VY60_9FIRM</name>